<organism evidence="7 8">
    <name type="scientific">Sporichthya brevicatena</name>
    <dbReference type="NCBI Taxonomy" id="171442"/>
    <lineage>
        <taxon>Bacteria</taxon>
        <taxon>Bacillati</taxon>
        <taxon>Actinomycetota</taxon>
        <taxon>Actinomycetes</taxon>
        <taxon>Sporichthyales</taxon>
        <taxon>Sporichthyaceae</taxon>
        <taxon>Sporichthya</taxon>
    </lineage>
</organism>
<sequence length="336" mass="35574">MPSMSTDTAASRTAGGGSSTDIEPLLAVQNLTRRYGTRTAVDDVSFALGPGITGLLGPNGAGKSSLMTCLAGLAAWDAGSIRIGSADVARNPRAARKLLGFMPERVAFPNEMRVTEYLGFVAEVKRIPRAERAAAVELAITRTGLGAVPDRIVGNLSKGNRQRVGMAQALMGDPLVTILDEPMNGLDPLNILDMRAMLQEYASTRAVIVSTHLLTDARLMCNNVLVMAQGKLVYRGAPSEMAEGMGHAVRLRVRIHAQVEPGADDLVEGTTLIDTAADDRGTTVLVQAADDRAVASLVQAWSAKWPVTTVESTADSLEEAFREAVMGSVATRDETD</sequence>
<dbReference type="Proteomes" id="UP001500957">
    <property type="component" value="Unassembled WGS sequence"/>
</dbReference>
<gene>
    <name evidence="7" type="ORF">GCM10009547_22250</name>
</gene>
<feature type="compositionally biased region" description="Polar residues" evidence="5">
    <location>
        <begin position="1"/>
        <end position="11"/>
    </location>
</feature>
<dbReference type="SMART" id="SM00382">
    <property type="entry name" value="AAA"/>
    <property type="match status" value="1"/>
</dbReference>
<evidence type="ECO:0000256" key="2">
    <source>
        <dbReference type="ARBA" id="ARBA00022448"/>
    </source>
</evidence>
<dbReference type="EMBL" id="BAAAHE010000016">
    <property type="protein sequence ID" value="GAA0619357.1"/>
    <property type="molecule type" value="Genomic_DNA"/>
</dbReference>
<evidence type="ECO:0000256" key="5">
    <source>
        <dbReference type="SAM" id="MobiDB-lite"/>
    </source>
</evidence>
<evidence type="ECO:0000313" key="7">
    <source>
        <dbReference type="EMBL" id="GAA0619357.1"/>
    </source>
</evidence>
<dbReference type="Gene3D" id="3.40.50.300">
    <property type="entry name" value="P-loop containing nucleotide triphosphate hydrolases"/>
    <property type="match status" value="1"/>
</dbReference>
<dbReference type="Pfam" id="PF00005">
    <property type="entry name" value="ABC_tran"/>
    <property type="match status" value="1"/>
</dbReference>
<dbReference type="GO" id="GO:0005524">
    <property type="term" value="F:ATP binding"/>
    <property type="evidence" value="ECO:0007669"/>
    <property type="project" value="UniProtKB-KW"/>
</dbReference>
<evidence type="ECO:0000256" key="3">
    <source>
        <dbReference type="ARBA" id="ARBA00022741"/>
    </source>
</evidence>
<dbReference type="PROSITE" id="PS00211">
    <property type="entry name" value="ABC_TRANSPORTER_1"/>
    <property type="match status" value="1"/>
</dbReference>
<dbReference type="SUPFAM" id="SSF52540">
    <property type="entry name" value="P-loop containing nucleoside triphosphate hydrolases"/>
    <property type="match status" value="1"/>
</dbReference>
<keyword evidence="8" id="KW-1185">Reference proteome</keyword>
<dbReference type="PROSITE" id="PS50893">
    <property type="entry name" value="ABC_TRANSPORTER_2"/>
    <property type="match status" value="1"/>
</dbReference>
<feature type="region of interest" description="Disordered" evidence="5">
    <location>
        <begin position="1"/>
        <end position="21"/>
    </location>
</feature>
<name>A0ABN1GTU5_9ACTN</name>
<dbReference type="PANTHER" id="PTHR43335">
    <property type="entry name" value="ABC TRANSPORTER, ATP-BINDING PROTEIN"/>
    <property type="match status" value="1"/>
</dbReference>
<feature type="domain" description="ABC transporter" evidence="6">
    <location>
        <begin position="26"/>
        <end position="254"/>
    </location>
</feature>
<evidence type="ECO:0000259" key="6">
    <source>
        <dbReference type="PROSITE" id="PS50893"/>
    </source>
</evidence>
<evidence type="ECO:0000256" key="4">
    <source>
        <dbReference type="ARBA" id="ARBA00022840"/>
    </source>
</evidence>
<keyword evidence="2" id="KW-0813">Transport</keyword>
<keyword evidence="3" id="KW-0547">Nucleotide-binding</keyword>
<evidence type="ECO:0000313" key="8">
    <source>
        <dbReference type="Proteomes" id="UP001500957"/>
    </source>
</evidence>
<dbReference type="InterPro" id="IPR003439">
    <property type="entry name" value="ABC_transporter-like_ATP-bd"/>
</dbReference>
<proteinExistence type="inferred from homology"/>
<reference evidence="7 8" key="1">
    <citation type="journal article" date="2019" name="Int. J. Syst. Evol. Microbiol.">
        <title>The Global Catalogue of Microorganisms (GCM) 10K type strain sequencing project: providing services to taxonomists for standard genome sequencing and annotation.</title>
        <authorList>
            <consortium name="The Broad Institute Genomics Platform"/>
            <consortium name="The Broad Institute Genome Sequencing Center for Infectious Disease"/>
            <person name="Wu L."/>
            <person name="Ma J."/>
        </authorList>
    </citation>
    <scope>NUCLEOTIDE SEQUENCE [LARGE SCALE GENOMIC DNA]</scope>
    <source>
        <strain evidence="7 8">JCM 10671</strain>
    </source>
</reference>
<dbReference type="InterPro" id="IPR027417">
    <property type="entry name" value="P-loop_NTPase"/>
</dbReference>
<comment type="similarity">
    <text evidence="1">Belongs to the ABC transporter superfamily.</text>
</comment>
<comment type="caution">
    <text evidence="7">The sequence shown here is derived from an EMBL/GenBank/DDBJ whole genome shotgun (WGS) entry which is preliminary data.</text>
</comment>
<evidence type="ECO:0000256" key="1">
    <source>
        <dbReference type="ARBA" id="ARBA00005417"/>
    </source>
</evidence>
<accession>A0ABN1GTU5</accession>
<protein>
    <submittedName>
        <fullName evidence="7">ATP-binding cassette domain-containing protein</fullName>
    </submittedName>
</protein>
<dbReference type="InterPro" id="IPR017871">
    <property type="entry name" value="ABC_transporter-like_CS"/>
</dbReference>
<keyword evidence="4 7" id="KW-0067">ATP-binding</keyword>
<dbReference type="InterPro" id="IPR003593">
    <property type="entry name" value="AAA+_ATPase"/>
</dbReference>